<dbReference type="InterPro" id="IPR036265">
    <property type="entry name" value="HIT-like_sf"/>
</dbReference>
<feature type="binding site" evidence="10">
    <location>
        <position position="156"/>
    </location>
    <ligand>
        <name>substrate</name>
    </ligand>
</feature>
<sequence length="308" mass="36008">MEDRKSEESDDQELEEIDLSIFKFKEVLAEDSTRKTAFILVDTNDGSDQAILIVERSAFPVGEQEWNTIMARSSLRTLSTNDVYSNHILLPPKRFAGIRTMIISPCSEKHIAKYRQQKRYVLHESADDYKSLTLPHLKERQLPLNWVYNLLDHRAEVERIIFEDQDPNNGFLLLPDMKWDGKELSNLYVLAIIRRKGIKSLRDLTGNDLPLLENVRQKSYAAIKEKYGLTEHEIRAYFHYQPSFYHLHIHFIYVCYDAPASAVAKAYLLEDVINNIKLVPDFYQRSTLTFALKESDPLLKVYRDTYGW</sequence>
<dbReference type="PANTHER" id="PTHR12978:SF0">
    <property type="entry name" value="M7GPPPX DIPHOSPHATASE"/>
    <property type="match status" value="1"/>
</dbReference>
<reference evidence="11 12" key="2">
    <citation type="submission" date="2018-11" db="EMBL/GenBank/DDBJ databases">
        <authorList>
            <consortium name="Pathogen Informatics"/>
        </authorList>
    </citation>
    <scope>NUCLEOTIDE SEQUENCE [LARGE SCALE GENOMIC DNA]</scope>
</reference>
<dbReference type="OMA" id="RAYFHYQ"/>
<dbReference type="GO" id="GO:0005634">
    <property type="term" value="C:nucleus"/>
    <property type="evidence" value="ECO:0007669"/>
    <property type="project" value="UniProtKB-SubCell"/>
</dbReference>
<dbReference type="STRING" id="103827.A0A0N5D872"/>
<dbReference type="EMBL" id="UYYF01004765">
    <property type="protein sequence ID" value="VDN06903.1"/>
    <property type="molecule type" value="Genomic_DNA"/>
</dbReference>
<comment type="function">
    <text evidence="8">Decapping scavenger enzyme that catalyzes the cleavage of a residual cap structure following the degradation of mRNAs by the 3'-&gt;5' exosome-mediated mRNA decay pathway.</text>
</comment>
<accession>A0A0N5D872</accession>
<dbReference type="PANTHER" id="PTHR12978">
    <property type="entry name" value="HISTIDINE TRIAD HIT PROTEIN MEMBER"/>
    <property type="match status" value="1"/>
</dbReference>
<feature type="binding site" evidence="10">
    <location>
        <position position="146"/>
    </location>
    <ligand>
        <name>substrate</name>
    </ligand>
</feature>
<dbReference type="Gene3D" id="3.30.200.40">
    <property type="entry name" value="Scavenger mRNA decapping enzyme, N-terminal domain"/>
    <property type="match status" value="1"/>
</dbReference>
<name>A0A0N5D872_THECL</name>
<dbReference type="FunFam" id="3.30.428.10:FF:000006">
    <property type="entry name" value="m7GpppX diphosphatase"/>
    <property type="match status" value="1"/>
</dbReference>
<evidence type="ECO:0000256" key="2">
    <source>
        <dbReference type="ARBA" id="ARBA00010208"/>
    </source>
</evidence>
<dbReference type="InterPro" id="IPR011145">
    <property type="entry name" value="Scavenger_mRNA_decap_enz_N"/>
</dbReference>
<keyword evidence="12" id="KW-1185">Reference proteome</keyword>
<evidence type="ECO:0000256" key="9">
    <source>
        <dbReference type="PIRSR" id="PIRSR028973-1"/>
    </source>
</evidence>
<dbReference type="InterPro" id="IPR008594">
    <property type="entry name" value="DcpS/DCS2"/>
</dbReference>
<keyword evidence="6 8" id="KW-0539">Nucleus</keyword>
<comment type="similarity">
    <text evidence="2 8">Belongs to the HIT family.</text>
</comment>
<feature type="binding site" evidence="10">
    <location>
        <position position="176"/>
    </location>
    <ligand>
        <name>substrate</name>
    </ligand>
</feature>
<evidence type="ECO:0000256" key="4">
    <source>
        <dbReference type="ARBA" id="ARBA00015636"/>
    </source>
</evidence>
<dbReference type="WBParaSite" id="TCLT_0000929401-mRNA-1">
    <property type="protein sequence ID" value="TCLT_0000929401-mRNA-1"/>
    <property type="gene ID" value="TCLT_0000929401"/>
</dbReference>
<evidence type="ECO:0000256" key="7">
    <source>
        <dbReference type="ARBA" id="ARBA00048222"/>
    </source>
</evidence>
<reference evidence="13" key="1">
    <citation type="submission" date="2017-02" db="UniProtKB">
        <authorList>
            <consortium name="WormBaseParasite"/>
        </authorList>
    </citation>
    <scope>IDENTIFICATION</scope>
</reference>
<gene>
    <name evidence="11" type="ORF">TCLT_LOCUS9283</name>
</gene>
<feature type="binding site" evidence="10">
    <location>
        <begin position="239"/>
        <end position="250"/>
    </location>
    <ligand>
        <name>substrate</name>
    </ligand>
</feature>
<evidence type="ECO:0000256" key="10">
    <source>
        <dbReference type="PIRSR" id="PIRSR028973-2"/>
    </source>
</evidence>
<evidence type="ECO:0000313" key="13">
    <source>
        <dbReference type="WBParaSite" id="TCLT_0000929401-mRNA-1"/>
    </source>
</evidence>
<evidence type="ECO:0000256" key="1">
    <source>
        <dbReference type="ARBA" id="ARBA00004123"/>
    </source>
</evidence>
<evidence type="ECO:0000256" key="3">
    <source>
        <dbReference type="ARBA" id="ARBA00012520"/>
    </source>
</evidence>
<evidence type="ECO:0000313" key="11">
    <source>
        <dbReference type="EMBL" id="VDN06903.1"/>
    </source>
</evidence>
<evidence type="ECO:0000256" key="5">
    <source>
        <dbReference type="ARBA" id="ARBA00022801"/>
    </source>
</evidence>
<dbReference type="AlphaFoldDB" id="A0A0N5D872"/>
<organism evidence="13">
    <name type="scientific">Thelazia callipaeda</name>
    <name type="common">Oriental eyeworm</name>
    <name type="synonym">Parasitic nematode</name>
    <dbReference type="NCBI Taxonomy" id="103827"/>
    <lineage>
        <taxon>Eukaryota</taxon>
        <taxon>Metazoa</taxon>
        <taxon>Ecdysozoa</taxon>
        <taxon>Nematoda</taxon>
        <taxon>Chromadorea</taxon>
        <taxon>Rhabditida</taxon>
        <taxon>Spirurina</taxon>
        <taxon>Spiruromorpha</taxon>
        <taxon>Thelazioidea</taxon>
        <taxon>Thelaziidae</taxon>
        <taxon>Thelazia</taxon>
    </lineage>
</organism>
<comment type="catalytic activity">
    <reaction evidence="7 8">
        <text>a 5'-end (N(7)-methyl 5'-triphosphoguanosine)-ribonucleoside in mRNA + H2O = N(7)-methyl-GMP + a 5'-end diphospho-ribonucleoside in mRNA + 2 H(+)</text>
        <dbReference type="Rhea" id="RHEA:65388"/>
        <dbReference type="Rhea" id="RHEA-COMP:17165"/>
        <dbReference type="Rhea" id="RHEA-COMP:17167"/>
        <dbReference type="ChEBI" id="CHEBI:15377"/>
        <dbReference type="ChEBI" id="CHEBI:15378"/>
        <dbReference type="ChEBI" id="CHEBI:58285"/>
        <dbReference type="ChEBI" id="CHEBI:156461"/>
        <dbReference type="ChEBI" id="CHEBI:167616"/>
        <dbReference type="EC" id="3.6.1.59"/>
    </reaction>
</comment>
<dbReference type="GO" id="GO:0000290">
    <property type="term" value="P:deadenylation-dependent decapping of nuclear-transcribed mRNA"/>
    <property type="evidence" value="ECO:0007669"/>
    <property type="project" value="UniProtKB-UniRule"/>
</dbReference>
<keyword evidence="8" id="KW-0507">mRNA processing</keyword>
<keyword evidence="5 8" id="KW-0378">Hydrolase</keyword>
<dbReference type="GO" id="GO:0140932">
    <property type="term" value="F:5'-(N(7)-methyl 5'-triphosphoguanosine)-[mRNA] diphosphatase activity"/>
    <property type="evidence" value="ECO:0007669"/>
    <property type="project" value="UniProtKB-EC"/>
</dbReference>
<dbReference type="Pfam" id="PF11969">
    <property type="entry name" value="DcpS_C"/>
    <property type="match status" value="1"/>
</dbReference>
<proteinExistence type="inferred from homology"/>
<dbReference type="Proteomes" id="UP000276776">
    <property type="component" value="Unassembled WGS sequence"/>
</dbReference>
<dbReference type="Pfam" id="PF05652">
    <property type="entry name" value="DcpS"/>
    <property type="match status" value="1"/>
</dbReference>
<dbReference type="GO" id="GO:0000340">
    <property type="term" value="F:RNA 7-methylguanosine cap binding"/>
    <property type="evidence" value="ECO:0007669"/>
    <property type="project" value="UniProtKB-UniRule"/>
</dbReference>
<dbReference type="PIRSF" id="PIRSF028973">
    <property type="entry name" value="Scavenger_mRNA_decap_enz"/>
    <property type="match status" value="1"/>
</dbReference>
<evidence type="ECO:0000313" key="12">
    <source>
        <dbReference type="Proteomes" id="UP000276776"/>
    </source>
</evidence>
<feature type="active site" description="Nucleophile" evidence="9">
    <location>
        <position position="248"/>
    </location>
</feature>
<dbReference type="SUPFAM" id="SSF102860">
    <property type="entry name" value="mRNA decapping enzyme DcpS N-terminal domain"/>
    <property type="match status" value="1"/>
</dbReference>
<dbReference type="EC" id="3.6.1.59" evidence="3 8"/>
<comment type="subcellular location">
    <subcellularLocation>
        <location evidence="1 8">Nucleus</location>
    </subcellularLocation>
</comment>
<feature type="binding site" evidence="10">
    <location>
        <position position="178"/>
    </location>
    <ligand>
        <name>substrate</name>
    </ligand>
</feature>
<dbReference type="Gene3D" id="3.30.428.10">
    <property type="entry name" value="HIT-like"/>
    <property type="match status" value="1"/>
</dbReference>
<protein>
    <recommendedName>
        <fullName evidence="4 8">m7GpppX diphosphatase</fullName>
        <ecNumber evidence="3 8">3.6.1.59</ecNumber>
    </recommendedName>
</protein>
<evidence type="ECO:0000256" key="6">
    <source>
        <dbReference type="ARBA" id="ARBA00023242"/>
    </source>
</evidence>
<dbReference type="SUPFAM" id="SSF54197">
    <property type="entry name" value="HIT-like"/>
    <property type="match status" value="1"/>
</dbReference>
<dbReference type="OrthoDB" id="10264956at2759"/>
<dbReference type="GO" id="GO:0000932">
    <property type="term" value="C:P-body"/>
    <property type="evidence" value="ECO:0007669"/>
    <property type="project" value="TreeGrafter"/>
</dbReference>
<evidence type="ECO:0000256" key="8">
    <source>
        <dbReference type="PIRNR" id="PIRNR028973"/>
    </source>
</evidence>
<dbReference type="GO" id="GO:0006397">
    <property type="term" value="P:mRNA processing"/>
    <property type="evidence" value="ECO:0007669"/>
    <property type="project" value="UniProtKB-KW"/>
</dbReference>